<feature type="domain" description="Cadherin" evidence="18">
    <location>
        <begin position="1250"/>
        <end position="1347"/>
    </location>
</feature>
<dbReference type="PROSITE" id="PS00022">
    <property type="entry name" value="EGF_1"/>
    <property type="match status" value="1"/>
</dbReference>
<dbReference type="PROSITE" id="PS50025">
    <property type="entry name" value="LAM_G_DOMAIN"/>
    <property type="match status" value="2"/>
</dbReference>
<dbReference type="CDD" id="cd00054">
    <property type="entry name" value="EGF_CA"/>
    <property type="match status" value="1"/>
</dbReference>
<sequence length="4396" mass="486166">MYGTLIWFLFFHRCFHLLSAYSEKSYDFSFVEESPINTLVGLVDFDPTYSYRLSTTNSAIKDLFSLDFAAGEVRSISPIDREQIGAFNDTLDLILVSQPASIISIHIHLLDINDNPPEFPQHFINISIVEGASPGSRFSIPSAKDPDHGINGTIAKYRLKSEDSDIQRLFRLTRVTDVDSGDSLFLELIESLDRERRETYNFEIEAIDGGTPSLSSTVSVLVTVLDVNDNVPTFAETFTNVTINAVGNPGQTIAKAIATDADLGDNGRLTYSLADNINGQFSIDSKTGEIETLKSPIKCGKEQCPLCLPNICVLSIEASDHGVPKLTGRAFFNVQLTEENLHAPQMVFKFYPSNQEHLLLDEGKEIGATVAVLTVKDEDRGKNGEAEVSLASGNEAEMFQLEKGHGFAILRLKKKLNFKLQNVFSLEFVAVDGGVPPKKTKKVMQVFVRSPDDKPPRFGKEQYYASISEATHVHSAVLQVQAHSDSNIEHRLVNTSTIPFAIDPHTGVIKVIEPLSYDNEKEYEFNVEASNAPPNWKSASVRVRIDVLDGNNHAPVFENDAGFIVVSENHDSSKKIFQAKCIDLDHGDNGRVTYSVSGFDKDLKVRIDAENGEVYLNQVLDYQVLRNFTFLITCEDNGLEVRKKATRKFILFVKDENNNDPHFVQTSYHVNLHRNDPVGTSVLSPQAIDPDTVDYAKLSYYIVDAPVGLVDVETDSGRIFTTASLDKTAYKFEITIGAKDSAGHHSNKAIITVHVIDDLTEVPIFQPAMWIIQLDENTSRGQLVGRFTATVPSQTRIEYALLLGQQYLNINKATGELTTKAKLDRETVENVDFVILASSARAVAQHSGRIIVNDLNDNAPKFIGNLTFVVDLNGYPIGAPFGAVKAVDTDAGNNGVVSYSSNSQFVAVDADTGVLSIRPDAGQISEDQWQVKITASDHGIPIQSTDATVIIHLIRQDGVDAVSPTVTLFNADEEKPLVVNLLNNSKMVYEATSDITTIGDYVADGRIFYATADFQPIHTVSFNVTNPTRRSVYRTNVEVFPKKPFYRSPHCNENTVLTIMEDSKVGSIHPATVIVRDASTIYQYKLLNELDHFMVDEMSGNLRLLQQLDAEKKSSYILNVEIMVYGFNQLSAKCALQVTVGDVNDNKPVFSQLYYAAELNGSHQSVIGQVKATDADITDKNNRIMYKVYDDTYRFTINRNNGTLSAVKPLIPGKLYNVSITAENPHDPSSKTETFYLIKSILGQSTSPILRLPQGVFVSEKVILGTVIAAASSDFGNTTVYYRIIEGNLMSTFDIDRTTGAISVVRPLDYEKMQNYTLKIMAFSHNQSVNSTIRITVLNELDNPPRVITKHVAILENNKINQMINLDIEDLEKRPLEQIEINILYQFPPNAKFHIVDGHKLAVGAALDREEINEYQVLIETVDKKHSDSRSQTLLRVFVEDENDNIPICVDNAAFLIPKKASYPIEFQLACIDRDDGFNNSVGFKAMNLANGVEIDWTGKLTVLTPPDSDITALDVVVFDRMSAETRNVNDGLRTSSKAKIVLLRENPGQVLRTMSSELPLHRASKVGSVISTIPVVTKALNNTRFFIRQNSSSFTAEPILSLNDHTGEMRVIKPPLANTSDIYLEVIGVDTMNHKTHVHKIVIKINDDDAENSDDFIVSKKYFEFHVYENASRNDVVGKVGTSGGGSKLQYKLIKAVNDDFEVDKNTGEVFVNKDLDYENKTFHQFDVTISSSSMAVTVPVLVHIMNVNDNAPVFVENPINFYIRENALPGEFVGQFLATDKDSTRIKFALIDAPPGLFILDTVSGIMTVSGQIDHEKQAFYKLHARAYDSGGLETTEVVYIFVEDENDNPPEFAETGEIVATVSEDAAVGTVVYQFEVTDPDIVNNFNFELAYSDNGFDLFAINDDGKLIVKRPLDREMIGEHKLTVILADDFSPKAVHRVQKTITVIVTDVNDNAPVFVSSSNFLVSESTQIGTVIGNVEVIDADIDVTGLNAHVQFRIDPMSNPKAEFVIDPLFGYLILNKPLDREVKDSYKVMVIAEDSGSPRLSSRQWIEINVLDEDDNVPSVISDHSSPIFVPESTEIGTHLTQIIIEDADEGPNAVAVFEIVSGNDLGIFRVTRGSGHIFTAAKLDYETKHQHYLNVSVTSFSRKHPAQFVMVTVAVENEPDEVPVFVDGSEITLQIAEAIEANYPLVFYHLIAVDADDNATNVMTYSLTNGNASLFTVNATTGELSLNSALDFETQQFHDLTVKVTDNSNVEMFSTILIHLEVIDVNDNAPVFSQPYCLASIEENAPPGMVIANVTATDADSGPNGRVFYSIVNEKHVPFSIDYNTGEIVATEALDFETQQKYDLIVQATDDGDYVVRSAQVHVFVTVIDVNDNYPVVFVQKQDILIRSDTKRGNVVYVIDVHDADINDHLKTTISGVDSQYFAIDRRGVIRAKSTFPRQSEFFIVITALDSANHSTSAQLTFYMAPAENFPIFKPMETRYTLTESDELTPITRLEAMSTKGLNCVRYSIAAGNGDGTFELDAFTGELSATLDFEKAREHHVYIAATDCQTPSHTSFQPIVVEVKDINDNAPIFDKAVYNVALNENQDPTKEPLLRVSASDADRGLNGALRYKIISGNINDAFELDPISGRLFVLMQLDREENDSYELVVEAKDMGKPQLSSTAVIRIMVLDENDNAPKFSRLLKAYVSEDSPVGTVIATVMASDADTELYSNNTFSIEGHDARFFNIDPITGVLTLIRSLDREVKAQHKIKVFAQDGFWRVSATMTIIVMDVNDNSPIFDHSVYNFSVLTTHNTSEKIGNVKATDVDDGLNGQLFYFADSEAFFIDPISGDVFLTTTPINGNSDVMSGQVIASDKGIPTRIGKTVVNIWIVENTNQPPNFEMETYEYVVMLPESGDSIATVLATDIDKGQNGVLRYSVIEGSTNFSIDPVSGTVTRVSGSNTAGDAIVLKVQATDFGVPEMSATAEVKLFFVDKQDLKFKLLNYTFVIKENAPINATVGYITVTSPFARYEITTENVPFGIDPKNGRIFVADVIDYDTVPPFASAKFVVTAIRTNLPQKSVSETVFVKIVDVNDNIPIFNFDKQTFFVDGPIPAGAVIGTVSALDADGPRFNEVFYSMADKSNSIEVDSKSGKMFTLTEIDFSAYNSFEYIVNAANVGSDLKSSIHLSIELRMPLQNTAVFAKTPVDFEISRRSKMSTVIGELEGHSIFGTPRFYLTPSAGYDIDQHTGDVILTDKVSQTQNVTLSAVVKSGKLNRRPASVCSITVNVNDLAPAPVFPEKKYVISLPTDSELLSEVLRFNFALPADVQMEVRGTGSDIFCFDRRGVLMLCQKLTKDNYHLVMVITSDKNARSKADLIIHTTPSSSLQVLSTNSLAFIPENTAFAMHLLRLKPIGGNDEMEMQITDSAMSEIFALNSTTGILSTTNLFDRERRSLYAIPINVSTSNHVTNSEIHVFVTDEDDNPSKTDMVTVIVSSWIPLFSGQVAAAHAVDDDEISNYYCTPAKFMDETVQAFENCSLLMSNVPIGDFKVEINTSNDTTYPIEIKIQQATEAIAENSVSIEFMASHRSVAEFLEKLQTSIPDMTVYFIGSRQVSPYNFEMFLSILSADGSVLPARETVRILDNFVAKKSKNLSIDNYSSSVSACEQNPCGNQLCRQSRVVKSELLTFRGIDHSWTVFEMERSVQCVNALAPVHSLFRDDEATCLNHVCVHGKCMDNNTCLCETGYFGAICDKKIYSLGQQSRLVGTTDGQTTSISLQILTKEPHGLLMFAKSSQTNSFLVVDYINGKVRVTTSYNGVVNSTMLQESINDGHWHSVSVSIRVTGTMSVMIQRCDQESCKICSSDGCRASVPAIHIDSDISFGSLELQDLKYLGAADVSVTYLNACLRHVQINDDSMTNLEEINLLSVCPMLMPNNLCDSTEAKASCQHGTCVADWDDYKCVCEDGFEAESCDIDKNTISLQNGQLDLQLSSFLQHQLSVAHSKNPKIGRFGESPTLLNAEELDHYIPCEVDEHGSIEENSDVKSLDGHALHWLEIDIRTGDLDAHILSLNYGKHRASLRIVNGSLHYGSYVAEKLIVEVIAEHFVSDGQWHRVGIEIGISGKSIRLNIDSAGKEVESSIPFPLILHRDIKNIHIGAFQKSEFNGCLRRLLINNQQQNLNPSSRVLPKQYFLTSVKSSKETVNPGCTSEALCNDNNVNSDCKLTAINSQTRIVVIVGAAIVLLAVLIGIIVCVLKLRQTVILSSIKSKTRAKNRQQVVATVGVNKIYDAYIASVLAANRQKMQNGKENLAFSRHSPDSDSHIYDEASTSYQNCEMEDFEPIQIHNYNHQPQYVEDASRSLPSLSSGDNLISSRFIRKSDNSGLVPFSNYTPSHDESFYNTGHQISHRV</sequence>
<keyword evidence="8 14" id="KW-1133">Transmembrane helix</keyword>
<feature type="domain" description="Cadherin" evidence="18">
    <location>
        <begin position="2468"/>
        <end position="2583"/>
    </location>
</feature>
<feature type="domain" description="Laminin G" evidence="16">
    <location>
        <begin position="3743"/>
        <end position="3926"/>
    </location>
</feature>
<feature type="domain" description="Cadherin" evidence="18">
    <location>
        <begin position="3387"/>
        <end position="3490"/>
    </location>
</feature>
<name>A0A7E4VZ19_PANRE</name>
<dbReference type="CDD" id="cd00110">
    <property type="entry name" value="LamG"/>
    <property type="match status" value="2"/>
</dbReference>
<evidence type="ECO:0000256" key="14">
    <source>
        <dbReference type="SAM" id="Phobius"/>
    </source>
</evidence>
<evidence type="ECO:0000256" key="15">
    <source>
        <dbReference type="SAM" id="SignalP"/>
    </source>
</evidence>
<feature type="domain" description="Cadherin" evidence="18">
    <location>
        <begin position="766"/>
        <end position="862"/>
    </location>
</feature>
<feature type="domain" description="Cadherin" evidence="18">
    <location>
        <begin position="500"/>
        <end position="557"/>
    </location>
</feature>
<evidence type="ECO:0000259" key="18">
    <source>
        <dbReference type="PROSITE" id="PS50268"/>
    </source>
</evidence>
<feature type="domain" description="EGF-like" evidence="17">
    <location>
        <begin position="3709"/>
        <end position="3741"/>
    </location>
</feature>
<feature type="domain" description="Cadherin" evidence="18">
    <location>
        <begin position="1660"/>
        <end position="1756"/>
    </location>
</feature>
<feature type="domain" description="Cadherin" evidence="18">
    <location>
        <begin position="1346"/>
        <end position="1449"/>
    </location>
</feature>
<feature type="domain" description="Cadherin" evidence="18">
    <location>
        <begin position="2689"/>
        <end position="2789"/>
    </location>
</feature>
<comment type="subcellular location">
    <subcellularLocation>
        <location evidence="1">Cell membrane</location>
        <topology evidence="1">Single-pass type I membrane protein</topology>
    </subcellularLocation>
</comment>
<dbReference type="PANTHER" id="PTHR24026">
    <property type="entry name" value="FAT ATYPICAL CADHERIN-RELATED"/>
    <property type="match status" value="1"/>
</dbReference>
<dbReference type="PANTHER" id="PTHR24026:SF136">
    <property type="entry name" value="PROTOCADHERIN-23"/>
    <property type="match status" value="1"/>
</dbReference>
<dbReference type="InterPro" id="IPR001791">
    <property type="entry name" value="Laminin_G"/>
</dbReference>
<dbReference type="FunFam" id="2.60.40.60:FF:000092">
    <property type="entry name" value="Protocadherin 8"/>
    <property type="match status" value="2"/>
</dbReference>
<evidence type="ECO:0000256" key="11">
    <source>
        <dbReference type="ARBA" id="ARBA00023180"/>
    </source>
</evidence>
<evidence type="ECO:0000259" key="17">
    <source>
        <dbReference type="PROSITE" id="PS50026"/>
    </source>
</evidence>
<dbReference type="GO" id="GO:0007156">
    <property type="term" value="P:homophilic cell adhesion via plasma membrane adhesion molecules"/>
    <property type="evidence" value="ECO:0007669"/>
    <property type="project" value="InterPro"/>
</dbReference>
<feature type="transmembrane region" description="Helical" evidence="14">
    <location>
        <begin position="4220"/>
        <end position="4244"/>
    </location>
</feature>
<keyword evidence="9 14" id="KW-0472">Membrane</keyword>
<reference evidence="20" key="2">
    <citation type="submission" date="2020-10" db="UniProtKB">
        <authorList>
            <consortium name="WormBaseParasite"/>
        </authorList>
    </citation>
    <scope>IDENTIFICATION</scope>
</reference>
<evidence type="ECO:0000256" key="9">
    <source>
        <dbReference type="ARBA" id="ARBA00023136"/>
    </source>
</evidence>
<dbReference type="FunFam" id="2.60.40.60:FF:000020">
    <property type="entry name" value="Dachsous cadherin-related 1b"/>
    <property type="match status" value="2"/>
</dbReference>
<feature type="domain" description="Cadherin" evidence="18">
    <location>
        <begin position="1757"/>
        <end position="1855"/>
    </location>
</feature>
<feature type="domain" description="Cadherin" evidence="18">
    <location>
        <begin position="3019"/>
        <end position="3089"/>
    </location>
</feature>
<organism evidence="19 20">
    <name type="scientific">Panagrellus redivivus</name>
    <name type="common">Microworm</name>
    <dbReference type="NCBI Taxonomy" id="6233"/>
    <lineage>
        <taxon>Eukaryota</taxon>
        <taxon>Metazoa</taxon>
        <taxon>Ecdysozoa</taxon>
        <taxon>Nematoda</taxon>
        <taxon>Chromadorea</taxon>
        <taxon>Rhabditida</taxon>
        <taxon>Tylenchina</taxon>
        <taxon>Panagrolaimomorpha</taxon>
        <taxon>Panagrolaimoidea</taxon>
        <taxon>Panagrolaimidae</taxon>
        <taxon>Panagrellus</taxon>
    </lineage>
</organism>
<keyword evidence="7" id="KW-0130">Cell adhesion</keyword>
<evidence type="ECO:0000256" key="6">
    <source>
        <dbReference type="ARBA" id="ARBA00022837"/>
    </source>
</evidence>
<keyword evidence="3 14" id="KW-0812">Transmembrane</keyword>
<feature type="domain" description="Cadherin" evidence="18">
    <location>
        <begin position="1058"/>
        <end position="1150"/>
    </location>
</feature>
<feature type="domain" description="Cadherin" evidence="18">
    <location>
        <begin position="2283"/>
        <end position="2387"/>
    </location>
</feature>
<proteinExistence type="predicted"/>
<evidence type="ECO:0000313" key="19">
    <source>
        <dbReference type="Proteomes" id="UP000492821"/>
    </source>
</evidence>
<feature type="domain" description="Cadherin" evidence="18">
    <location>
        <begin position="3103"/>
        <end position="3224"/>
    </location>
</feature>
<reference evidence="19" key="1">
    <citation type="journal article" date="2013" name="Genetics">
        <title>The draft genome and transcriptome of Panagrellus redivivus are shaped by the harsh demands of a free-living lifestyle.</title>
        <authorList>
            <person name="Srinivasan J."/>
            <person name="Dillman A.R."/>
            <person name="Macchietto M.G."/>
            <person name="Heikkinen L."/>
            <person name="Lakso M."/>
            <person name="Fracchia K.M."/>
            <person name="Antoshechkin I."/>
            <person name="Mortazavi A."/>
            <person name="Wong G."/>
            <person name="Sternberg P.W."/>
        </authorList>
    </citation>
    <scope>NUCLEOTIDE SEQUENCE [LARGE SCALE GENOMIC DNA]</scope>
    <source>
        <strain evidence="19">MT8872</strain>
    </source>
</reference>
<feature type="domain" description="Cadherin" evidence="18">
    <location>
        <begin position="664"/>
        <end position="765"/>
    </location>
</feature>
<feature type="domain" description="Laminin G" evidence="16">
    <location>
        <begin position="4018"/>
        <end position="4194"/>
    </location>
</feature>
<feature type="disulfide bond" evidence="13">
    <location>
        <begin position="3951"/>
        <end position="3960"/>
    </location>
</feature>
<keyword evidence="13" id="KW-0245">EGF-like domain</keyword>
<feature type="domain" description="Cadherin" evidence="18">
    <location>
        <begin position="2177"/>
        <end position="2282"/>
    </location>
</feature>
<feature type="domain" description="Cadherin" evidence="18">
    <location>
        <begin position="120"/>
        <end position="234"/>
    </location>
</feature>
<keyword evidence="19" id="KW-1185">Reference proteome</keyword>
<dbReference type="Gene3D" id="2.10.25.10">
    <property type="entry name" value="Laminin"/>
    <property type="match status" value="1"/>
</dbReference>
<feature type="domain" description="Cadherin" evidence="18">
    <location>
        <begin position="22"/>
        <end position="119"/>
    </location>
</feature>
<feature type="domain" description="Cadherin" evidence="18">
    <location>
        <begin position="876"/>
        <end position="966"/>
    </location>
</feature>
<evidence type="ECO:0000256" key="3">
    <source>
        <dbReference type="ARBA" id="ARBA00022692"/>
    </source>
</evidence>
<dbReference type="PROSITE" id="PS50026">
    <property type="entry name" value="EGF_3"/>
    <property type="match status" value="2"/>
</dbReference>
<evidence type="ECO:0000256" key="2">
    <source>
        <dbReference type="ARBA" id="ARBA00022475"/>
    </source>
</evidence>
<feature type="domain" description="Cadherin" evidence="18">
    <location>
        <begin position="2584"/>
        <end position="2689"/>
    </location>
</feature>
<dbReference type="InterPro" id="IPR002126">
    <property type="entry name" value="Cadherin-like_dom"/>
</dbReference>
<dbReference type="Gene3D" id="2.60.40.60">
    <property type="entry name" value="Cadherins"/>
    <property type="match status" value="29"/>
</dbReference>
<comment type="caution">
    <text evidence="13">Lacks conserved residue(s) required for the propagation of feature annotation.</text>
</comment>
<feature type="domain" description="Cadherin" evidence="18">
    <location>
        <begin position="1961"/>
        <end position="2078"/>
    </location>
</feature>
<dbReference type="InterPro" id="IPR013320">
    <property type="entry name" value="ConA-like_dom_sf"/>
</dbReference>
<keyword evidence="11" id="KW-0325">Glycoprotein</keyword>
<feature type="domain" description="Cadherin" evidence="18">
    <location>
        <begin position="1857"/>
        <end position="1961"/>
    </location>
</feature>
<feature type="signal peptide" evidence="15">
    <location>
        <begin position="1"/>
        <end position="20"/>
    </location>
</feature>
<feature type="domain" description="Cadherin" evidence="18">
    <location>
        <begin position="566"/>
        <end position="663"/>
    </location>
</feature>
<dbReference type="Proteomes" id="UP000492821">
    <property type="component" value="Unassembled WGS sequence"/>
</dbReference>
<dbReference type="PROSITE" id="PS00232">
    <property type="entry name" value="CADHERIN_1"/>
    <property type="match status" value="9"/>
</dbReference>
<accession>A0A7E4VZ19</accession>
<feature type="chain" id="PRO_5028823909" evidence="15">
    <location>
        <begin position="21"/>
        <end position="4396"/>
    </location>
</feature>
<evidence type="ECO:0000313" key="20">
    <source>
        <dbReference type="WBParaSite" id="Pan_g4468.t1"/>
    </source>
</evidence>
<dbReference type="GO" id="GO:0005886">
    <property type="term" value="C:plasma membrane"/>
    <property type="evidence" value="ECO:0007669"/>
    <property type="project" value="UniProtKB-SubCell"/>
</dbReference>
<feature type="domain" description="Cadherin" evidence="18">
    <location>
        <begin position="2790"/>
        <end position="2890"/>
    </location>
</feature>
<feature type="disulfide bond" evidence="13">
    <location>
        <begin position="3713"/>
        <end position="3723"/>
    </location>
</feature>
<feature type="domain" description="Cadherin" evidence="18">
    <location>
        <begin position="235"/>
        <end position="346"/>
    </location>
</feature>
<dbReference type="CDD" id="cd11304">
    <property type="entry name" value="Cadherin_repeat"/>
    <property type="match status" value="27"/>
</dbReference>
<feature type="domain" description="Cadherin" evidence="18">
    <location>
        <begin position="2905"/>
        <end position="3005"/>
    </location>
</feature>
<dbReference type="SUPFAM" id="SSF49899">
    <property type="entry name" value="Concanavalin A-like lectins/glucanases"/>
    <property type="match status" value="2"/>
</dbReference>
<evidence type="ECO:0000256" key="12">
    <source>
        <dbReference type="PROSITE-ProRule" id="PRU00043"/>
    </source>
</evidence>
<evidence type="ECO:0000256" key="10">
    <source>
        <dbReference type="ARBA" id="ARBA00023157"/>
    </source>
</evidence>
<keyword evidence="10 13" id="KW-1015">Disulfide bond</keyword>
<dbReference type="Pfam" id="PF25374">
    <property type="entry name" value="Cadherin_FAT4_N"/>
    <property type="match status" value="1"/>
</dbReference>
<dbReference type="InterPro" id="IPR000742">
    <property type="entry name" value="EGF"/>
</dbReference>
<feature type="domain" description="Cadherin" evidence="18">
    <location>
        <begin position="2071"/>
        <end position="2175"/>
    </location>
</feature>
<dbReference type="PRINTS" id="PR00205">
    <property type="entry name" value="CADHERIN"/>
</dbReference>
<keyword evidence="6 12" id="KW-0106">Calcium</keyword>
<keyword evidence="4 15" id="KW-0732">Signal</keyword>
<feature type="disulfide bond" evidence="13">
    <location>
        <begin position="3731"/>
        <end position="3740"/>
    </location>
</feature>
<dbReference type="InterPro" id="IPR020894">
    <property type="entry name" value="Cadherin_CS"/>
</dbReference>
<dbReference type="Gene3D" id="2.60.120.200">
    <property type="match status" value="2"/>
</dbReference>
<keyword evidence="5" id="KW-0677">Repeat</keyword>
<evidence type="ECO:0000256" key="4">
    <source>
        <dbReference type="ARBA" id="ARBA00022729"/>
    </source>
</evidence>
<dbReference type="Pfam" id="PF00028">
    <property type="entry name" value="Cadherin"/>
    <property type="match status" value="16"/>
</dbReference>
<evidence type="ECO:0000256" key="8">
    <source>
        <dbReference type="ARBA" id="ARBA00022989"/>
    </source>
</evidence>
<dbReference type="InterPro" id="IPR015919">
    <property type="entry name" value="Cadherin-like_sf"/>
</dbReference>
<dbReference type="PROSITE" id="PS50268">
    <property type="entry name" value="CADHERIN_2"/>
    <property type="match status" value="28"/>
</dbReference>
<dbReference type="SMART" id="SM00282">
    <property type="entry name" value="LamG"/>
    <property type="match status" value="2"/>
</dbReference>
<evidence type="ECO:0000256" key="13">
    <source>
        <dbReference type="PROSITE-ProRule" id="PRU00076"/>
    </source>
</evidence>
<dbReference type="Pfam" id="PF02210">
    <property type="entry name" value="Laminin_G_2"/>
    <property type="match status" value="2"/>
</dbReference>
<dbReference type="FunFam" id="2.60.40.60:FF:000007">
    <property type="entry name" value="Protocadherin alpha 2"/>
    <property type="match status" value="1"/>
</dbReference>
<dbReference type="GO" id="GO:0005509">
    <property type="term" value="F:calcium ion binding"/>
    <property type="evidence" value="ECO:0007669"/>
    <property type="project" value="UniProtKB-UniRule"/>
</dbReference>
<evidence type="ECO:0000256" key="7">
    <source>
        <dbReference type="ARBA" id="ARBA00022889"/>
    </source>
</evidence>
<keyword evidence="2" id="KW-1003">Cell membrane</keyword>
<dbReference type="PROSITE" id="PS01186">
    <property type="entry name" value="EGF_2"/>
    <property type="match status" value="2"/>
</dbReference>
<dbReference type="SMART" id="SM00112">
    <property type="entry name" value="CA"/>
    <property type="match status" value="29"/>
</dbReference>
<dbReference type="WBParaSite" id="Pan_g4468.t1">
    <property type="protein sequence ID" value="Pan_g4468.t1"/>
    <property type="gene ID" value="Pan_g4468"/>
</dbReference>
<evidence type="ECO:0000259" key="16">
    <source>
        <dbReference type="PROSITE" id="PS50025"/>
    </source>
</evidence>
<evidence type="ECO:0000256" key="1">
    <source>
        <dbReference type="ARBA" id="ARBA00004251"/>
    </source>
</evidence>
<dbReference type="SMART" id="SM00181">
    <property type="entry name" value="EGF"/>
    <property type="match status" value="2"/>
</dbReference>
<evidence type="ECO:0000256" key="5">
    <source>
        <dbReference type="ARBA" id="ARBA00022737"/>
    </source>
</evidence>
<feature type="domain" description="Cadherin" evidence="18">
    <location>
        <begin position="352"/>
        <end position="458"/>
    </location>
</feature>
<dbReference type="SUPFAM" id="SSF49313">
    <property type="entry name" value="Cadherin-like"/>
    <property type="match status" value="29"/>
</dbReference>
<dbReference type="GO" id="GO:0007411">
    <property type="term" value="P:axon guidance"/>
    <property type="evidence" value="ECO:0007669"/>
    <property type="project" value="UniProtKB-ARBA"/>
</dbReference>
<feature type="domain" description="EGF-like" evidence="17">
    <location>
        <begin position="3922"/>
        <end position="3961"/>
    </location>
</feature>
<protein>
    <submittedName>
        <fullName evidence="20">Cadherin domain-containing protein</fullName>
    </submittedName>
</protein>
<feature type="domain" description="Cadherin" evidence="18">
    <location>
        <begin position="1165"/>
        <end position="1250"/>
    </location>
</feature>